<evidence type="ECO:0000256" key="2">
    <source>
        <dbReference type="ARBA" id="ARBA00004191"/>
    </source>
</evidence>
<dbReference type="Pfam" id="PF00332">
    <property type="entry name" value="Glyco_hydro_17"/>
    <property type="match status" value="1"/>
</dbReference>
<dbReference type="AlphaFoldDB" id="A0A2P6N8T6"/>
<feature type="signal peptide" evidence="23">
    <location>
        <begin position="1"/>
        <end position="23"/>
    </location>
</feature>
<evidence type="ECO:0000256" key="6">
    <source>
        <dbReference type="ARBA" id="ARBA00022475"/>
    </source>
</evidence>
<comment type="function">
    <text evidence="16">Glucanases play a role in cell expansion during growth, in cell-cell fusion during mating, and in spore release during sporulation. This enzyme may be involved in beta-glucan degradation. Active on laminarin and lichenan.</text>
</comment>
<dbReference type="GO" id="GO:0016705">
    <property type="term" value="F:oxidoreductase activity, acting on paired donors, with incorporation or reduction of molecular oxygen"/>
    <property type="evidence" value="ECO:0007669"/>
    <property type="project" value="InterPro"/>
</dbReference>
<evidence type="ECO:0000256" key="19">
    <source>
        <dbReference type="RuleBase" id="RU004335"/>
    </source>
</evidence>
<comment type="caution">
    <text evidence="25">The sequence shown here is derived from an EMBL/GenBank/DDBJ whole genome shotgun (WGS) entry which is preliminary data.</text>
</comment>
<dbReference type="GO" id="GO:0071555">
    <property type="term" value="P:cell wall organization"/>
    <property type="evidence" value="ECO:0007669"/>
    <property type="project" value="UniProtKB-KW"/>
</dbReference>
<keyword evidence="9 23" id="KW-0732">Signal</keyword>
<dbReference type="SMART" id="SM00768">
    <property type="entry name" value="X8"/>
    <property type="match status" value="1"/>
</dbReference>
<keyword evidence="6" id="KW-1003">Cell membrane</keyword>
<feature type="transmembrane region" description="Helical" evidence="22">
    <location>
        <begin position="526"/>
        <end position="545"/>
    </location>
</feature>
<dbReference type="InterPro" id="IPR012946">
    <property type="entry name" value="X8"/>
</dbReference>
<reference evidence="25 26" key="1">
    <citation type="journal article" date="2018" name="Genome Biol. Evol.">
        <title>Multiple Roots of Fruiting Body Formation in Amoebozoa.</title>
        <authorList>
            <person name="Hillmann F."/>
            <person name="Forbes G."/>
            <person name="Novohradska S."/>
            <person name="Ferling I."/>
            <person name="Riege K."/>
            <person name="Groth M."/>
            <person name="Westermann M."/>
            <person name="Marz M."/>
            <person name="Spaller T."/>
            <person name="Winckler T."/>
            <person name="Schaap P."/>
            <person name="Glockner G."/>
        </authorList>
    </citation>
    <scope>NUCLEOTIDE SEQUENCE [LARGE SCALE GENOMIC DNA]</scope>
    <source>
        <strain evidence="25 26">Jena</strain>
    </source>
</reference>
<keyword evidence="14" id="KW-0961">Cell wall biogenesis/degradation</keyword>
<evidence type="ECO:0000256" key="9">
    <source>
        <dbReference type="ARBA" id="ARBA00022729"/>
    </source>
</evidence>
<evidence type="ECO:0000256" key="23">
    <source>
        <dbReference type="SAM" id="SignalP"/>
    </source>
</evidence>
<dbReference type="GO" id="GO:0004497">
    <property type="term" value="F:monooxygenase activity"/>
    <property type="evidence" value="ECO:0007669"/>
    <property type="project" value="InterPro"/>
</dbReference>
<dbReference type="InterPro" id="IPR001128">
    <property type="entry name" value="Cyt_P450"/>
</dbReference>
<keyword evidence="11 22" id="KW-0472">Membrane</keyword>
<dbReference type="EC" id="3.2.1.39" evidence="5"/>
<comment type="catalytic activity">
    <reaction evidence="1">
        <text>Hydrolysis of (1-&gt;3)-beta-D-glucosidic linkages in (1-&gt;3)-beta-D-glucans.</text>
        <dbReference type="EC" id="3.2.1.39"/>
    </reaction>
</comment>
<dbReference type="Gene3D" id="1.10.630.10">
    <property type="entry name" value="Cytochrome P450"/>
    <property type="match status" value="2"/>
</dbReference>
<evidence type="ECO:0000256" key="16">
    <source>
        <dbReference type="ARBA" id="ARBA00037649"/>
    </source>
</evidence>
<keyword evidence="8" id="KW-0964">Secreted</keyword>
<gene>
    <name evidence="25" type="ORF">PROFUN_11928</name>
</gene>
<dbReference type="Gene3D" id="1.20.58.1040">
    <property type="match status" value="1"/>
</dbReference>
<keyword evidence="12" id="KW-0325">Glycoprotein</keyword>
<dbReference type="PROSITE" id="PS00587">
    <property type="entry name" value="GLYCOSYL_HYDROL_F17"/>
    <property type="match status" value="1"/>
</dbReference>
<dbReference type="SUPFAM" id="SSF51445">
    <property type="entry name" value="(Trans)glycosidases"/>
    <property type="match status" value="1"/>
</dbReference>
<evidence type="ECO:0000256" key="13">
    <source>
        <dbReference type="ARBA" id="ARBA00023277"/>
    </source>
</evidence>
<feature type="domain" description="X8" evidence="24">
    <location>
        <begin position="347"/>
        <end position="425"/>
    </location>
</feature>
<dbReference type="InterPro" id="IPR000490">
    <property type="entry name" value="Glyco_hydro_17"/>
</dbReference>
<dbReference type="GO" id="GO:0009986">
    <property type="term" value="C:cell surface"/>
    <property type="evidence" value="ECO:0007669"/>
    <property type="project" value="TreeGrafter"/>
</dbReference>
<keyword evidence="26" id="KW-1185">Reference proteome</keyword>
<dbReference type="GO" id="GO:0005886">
    <property type="term" value="C:plasma membrane"/>
    <property type="evidence" value="ECO:0007669"/>
    <property type="project" value="UniProtKB-SubCell"/>
</dbReference>
<evidence type="ECO:0000256" key="10">
    <source>
        <dbReference type="ARBA" id="ARBA00022801"/>
    </source>
</evidence>
<dbReference type="GO" id="GO:0005506">
    <property type="term" value="F:iron ion binding"/>
    <property type="evidence" value="ECO:0007669"/>
    <property type="project" value="InterPro"/>
</dbReference>
<dbReference type="Pfam" id="PF00067">
    <property type="entry name" value="p450"/>
    <property type="match status" value="1"/>
</dbReference>
<organism evidence="25 26">
    <name type="scientific">Planoprotostelium fungivorum</name>
    <dbReference type="NCBI Taxonomy" id="1890364"/>
    <lineage>
        <taxon>Eukaryota</taxon>
        <taxon>Amoebozoa</taxon>
        <taxon>Evosea</taxon>
        <taxon>Variosea</taxon>
        <taxon>Cavosteliida</taxon>
        <taxon>Cavosteliaceae</taxon>
        <taxon>Planoprotostelium</taxon>
    </lineage>
</organism>
<dbReference type="GO" id="GO:0000272">
    <property type="term" value="P:polysaccharide catabolic process"/>
    <property type="evidence" value="ECO:0007669"/>
    <property type="project" value="UniProtKB-KW"/>
</dbReference>
<dbReference type="InterPro" id="IPR036396">
    <property type="entry name" value="Cyt_P450_sf"/>
</dbReference>
<evidence type="ECO:0000256" key="14">
    <source>
        <dbReference type="ARBA" id="ARBA00023316"/>
    </source>
</evidence>
<evidence type="ECO:0000256" key="4">
    <source>
        <dbReference type="ARBA" id="ARBA00008773"/>
    </source>
</evidence>
<dbReference type="GO" id="GO:0020037">
    <property type="term" value="F:heme binding"/>
    <property type="evidence" value="ECO:0007669"/>
    <property type="project" value="InterPro"/>
</dbReference>
<evidence type="ECO:0000256" key="18">
    <source>
        <dbReference type="ARBA" id="ARBA00043078"/>
    </source>
</evidence>
<sequence length="824" mass="91529">MNVFKITLSLLIVIASLSVLSEAARLKGINYGIYLPSGKCSQYSDVLQDIQLISTFSDVVKIYNLIECDGAHNVMRAAATTGIKVMLGLQAGPPDRFEAEKEELVEIVQNYGWGHIFAITVGSEDIYRYGVNKTTGLNSTVIVQAVKEVKKIRTDLGGNKIPVTHVDILTPPELLAVVDVVMINVFPFWVGDSIEAATNRFAADIDWVQRQAPNKEIWLGEIGWPSGGYNLEDAVPSVANAKTYFEKSVCWCNQNDVQYFYFEAFDEPNKAHDAAGEVETTFGIISGDHKTFKYGNPLALSCDGASTIKSHYTGSTASSTYQPPGTIASNDCHTMFQSLDCKTSSEDPAQFNMTILNSIRRNLCSLDSQACQVITNGAYSYCNAAQKTSYLMNSYYSVHWNTPGACQFEGYGVAKPSTSTTSSTSSTVTRSTSSSETTQNQPQDTTDRGQTGSAATLTIGLAVFALFFLFVMHFACSTVANGEIITGSFTAKYFGVSHRQTSCCLLSCQFRYNCRAKYRIPADDQYTAMLWTIVGVISLVGLFQISRIFHRYKSLSCTIPTFLSSLSTQHTAERLHQVWRPSDFVWRNKFEPYRETGSLVFGIQTPTHSGAIAEVTARRDDFPKPLEQYAIVDIYGRSVVTTEGDDWKLHRKIVSPPFSEKNNRLLPIDSIRKSKTAYDEFGQYLTDIITREKEKSSEERVKENLLAALVRMAEGNLADREITGNAFLFLIAGHEKTAHNLMYTFYLLFMHPQVQEKMKEEVRLIECTEIESHGTKTSRVSQEKFANVALSSPNAGYDPDRVLSGCDVGVVKVCMDTNQKNQIK</sequence>
<evidence type="ECO:0000256" key="11">
    <source>
        <dbReference type="ARBA" id="ARBA00023136"/>
    </source>
</evidence>
<dbReference type="InterPro" id="IPR017853">
    <property type="entry name" value="GH"/>
</dbReference>
<dbReference type="EMBL" id="MDYQ01000152">
    <property type="protein sequence ID" value="PRP80359.1"/>
    <property type="molecule type" value="Genomic_DNA"/>
</dbReference>
<keyword evidence="10 20" id="KW-0378">Hydrolase</keyword>
<feature type="chain" id="PRO_5015103864" description="glucan endo-1,3-beta-D-glucosidase" evidence="23">
    <location>
        <begin position="24"/>
        <end position="824"/>
    </location>
</feature>
<proteinExistence type="inferred from homology"/>
<evidence type="ECO:0000313" key="25">
    <source>
        <dbReference type="EMBL" id="PRP80359.1"/>
    </source>
</evidence>
<dbReference type="Proteomes" id="UP000241769">
    <property type="component" value="Unassembled WGS sequence"/>
</dbReference>
<dbReference type="GO" id="GO:0042973">
    <property type="term" value="F:glucan endo-1,3-beta-D-glucosidase activity"/>
    <property type="evidence" value="ECO:0007669"/>
    <property type="project" value="UniProtKB-EC"/>
</dbReference>
<accession>A0A2P6N8T6</accession>
<evidence type="ECO:0000256" key="3">
    <source>
        <dbReference type="ARBA" id="ARBA00004236"/>
    </source>
</evidence>
<evidence type="ECO:0000256" key="15">
    <source>
        <dbReference type="ARBA" id="ARBA00023326"/>
    </source>
</evidence>
<dbReference type="OrthoDB" id="77201at2759"/>
<evidence type="ECO:0000256" key="22">
    <source>
        <dbReference type="SAM" id="Phobius"/>
    </source>
</evidence>
<dbReference type="InterPro" id="IPR050732">
    <property type="entry name" value="Beta-glucan_modifiers"/>
</dbReference>
<evidence type="ECO:0000256" key="20">
    <source>
        <dbReference type="RuleBase" id="RU004336"/>
    </source>
</evidence>
<keyword evidence="22" id="KW-1133">Transmembrane helix</keyword>
<keyword evidence="20" id="KW-0326">Glycosidase</keyword>
<keyword evidence="13" id="KW-0119">Carbohydrate metabolism</keyword>
<dbReference type="Gene3D" id="3.20.20.80">
    <property type="entry name" value="Glycosidases"/>
    <property type="match status" value="2"/>
</dbReference>
<protein>
    <recommendedName>
        <fullName evidence="5">glucan endo-1,3-beta-D-glucosidase</fullName>
        <ecNumber evidence="5">3.2.1.39</ecNumber>
    </recommendedName>
    <alternativeName>
        <fullName evidence="18">Endo-1,3-beta-glucanase btgC</fullName>
    </alternativeName>
    <alternativeName>
        <fullName evidence="17">Laminarinase btgC</fullName>
    </alternativeName>
</protein>
<name>A0A2P6N8T6_9EUKA</name>
<dbReference type="GO" id="GO:0005576">
    <property type="term" value="C:extracellular region"/>
    <property type="evidence" value="ECO:0007669"/>
    <property type="project" value="TreeGrafter"/>
</dbReference>
<dbReference type="SUPFAM" id="SSF48264">
    <property type="entry name" value="Cytochrome P450"/>
    <property type="match status" value="1"/>
</dbReference>
<keyword evidence="22" id="KW-0812">Transmembrane</keyword>
<dbReference type="InParanoid" id="A0A2P6N8T6"/>
<evidence type="ECO:0000256" key="7">
    <source>
        <dbReference type="ARBA" id="ARBA00022512"/>
    </source>
</evidence>
<evidence type="ECO:0000256" key="8">
    <source>
        <dbReference type="ARBA" id="ARBA00022525"/>
    </source>
</evidence>
<evidence type="ECO:0000256" key="21">
    <source>
        <dbReference type="SAM" id="MobiDB-lite"/>
    </source>
</evidence>
<feature type="region of interest" description="Disordered" evidence="21">
    <location>
        <begin position="417"/>
        <end position="451"/>
    </location>
</feature>
<evidence type="ECO:0000313" key="26">
    <source>
        <dbReference type="Proteomes" id="UP000241769"/>
    </source>
</evidence>
<dbReference type="PANTHER" id="PTHR16631:SF17">
    <property type="entry name" value="GLUCAN ENDO-1,3-BETA-GLUCOSIDASE BTGC"/>
    <property type="match status" value="1"/>
</dbReference>
<feature type="compositionally biased region" description="Low complexity" evidence="21">
    <location>
        <begin position="417"/>
        <end position="438"/>
    </location>
</feature>
<feature type="transmembrane region" description="Helical" evidence="22">
    <location>
        <begin position="454"/>
        <end position="475"/>
    </location>
</feature>
<dbReference type="PANTHER" id="PTHR16631">
    <property type="entry name" value="GLUCAN 1,3-BETA-GLUCOSIDASE"/>
    <property type="match status" value="1"/>
</dbReference>
<evidence type="ECO:0000256" key="12">
    <source>
        <dbReference type="ARBA" id="ARBA00023180"/>
    </source>
</evidence>
<keyword evidence="7" id="KW-0134">Cell wall</keyword>
<comment type="subcellular location">
    <subcellularLocation>
        <location evidence="3">Cell membrane</location>
    </subcellularLocation>
    <subcellularLocation>
        <location evidence="2">Secreted</location>
        <location evidence="2">Cell wall</location>
    </subcellularLocation>
</comment>
<evidence type="ECO:0000256" key="17">
    <source>
        <dbReference type="ARBA" id="ARBA00042373"/>
    </source>
</evidence>
<evidence type="ECO:0000256" key="1">
    <source>
        <dbReference type="ARBA" id="ARBA00000382"/>
    </source>
</evidence>
<keyword evidence="15" id="KW-0624">Polysaccharide degradation</keyword>
<evidence type="ECO:0000256" key="5">
    <source>
        <dbReference type="ARBA" id="ARBA00012780"/>
    </source>
</evidence>
<evidence type="ECO:0000259" key="24">
    <source>
        <dbReference type="SMART" id="SM00768"/>
    </source>
</evidence>
<feature type="compositionally biased region" description="Polar residues" evidence="21">
    <location>
        <begin position="439"/>
        <end position="451"/>
    </location>
</feature>
<comment type="similarity">
    <text evidence="4 19">Belongs to the glycosyl hydrolase 17 family.</text>
</comment>
<dbReference type="Pfam" id="PF07983">
    <property type="entry name" value="X8"/>
    <property type="match status" value="1"/>
</dbReference>